<dbReference type="EMBL" id="JACHJW010000001">
    <property type="protein sequence ID" value="MBB4960953.1"/>
    <property type="molecule type" value="Genomic_DNA"/>
</dbReference>
<comment type="caution">
    <text evidence="1">The sequence shown here is derived from an EMBL/GenBank/DDBJ whole genome shotgun (WGS) entry which is preliminary data.</text>
</comment>
<reference evidence="1 2" key="1">
    <citation type="submission" date="2020-08" db="EMBL/GenBank/DDBJ databases">
        <title>Sequencing the genomes of 1000 actinobacteria strains.</title>
        <authorList>
            <person name="Klenk H.-P."/>
        </authorList>
    </citation>
    <scope>NUCLEOTIDE SEQUENCE [LARGE SCALE GENOMIC DNA]</scope>
    <source>
        <strain evidence="1 2">DSM 45886</strain>
    </source>
</reference>
<sequence length="64" mass="6719">MTINGHLGTGNAIDAGPEAVYHDQCLPLGADRSPFGAPSLAVSVTWVTKSIAFRRRLPATSPEV</sequence>
<accession>A0A7W7SU62</accession>
<organism evidence="1 2">
    <name type="scientific">Micromonospora polyrhachis</name>
    <dbReference type="NCBI Taxonomy" id="1282883"/>
    <lineage>
        <taxon>Bacteria</taxon>
        <taxon>Bacillati</taxon>
        <taxon>Actinomycetota</taxon>
        <taxon>Actinomycetes</taxon>
        <taxon>Micromonosporales</taxon>
        <taxon>Micromonosporaceae</taxon>
        <taxon>Micromonospora</taxon>
    </lineage>
</organism>
<evidence type="ECO:0000313" key="2">
    <source>
        <dbReference type="Proteomes" id="UP000578819"/>
    </source>
</evidence>
<evidence type="ECO:0000313" key="1">
    <source>
        <dbReference type="EMBL" id="MBB4960953.1"/>
    </source>
</evidence>
<dbReference type="AlphaFoldDB" id="A0A7W7SU62"/>
<keyword evidence="2" id="KW-1185">Reference proteome</keyword>
<dbReference type="RefSeq" id="WP_184536644.1">
    <property type="nucleotide sequence ID" value="NZ_JACHJW010000001.1"/>
</dbReference>
<gene>
    <name evidence="1" type="ORF">FHR38_004686</name>
</gene>
<proteinExistence type="predicted"/>
<dbReference type="Proteomes" id="UP000578819">
    <property type="component" value="Unassembled WGS sequence"/>
</dbReference>
<name>A0A7W7SU62_9ACTN</name>
<protein>
    <submittedName>
        <fullName evidence="1">Uncharacterized protein</fullName>
    </submittedName>
</protein>